<accession>A0A7H0SMI1</accession>
<dbReference type="KEGG" id="cpoy:GP475_03145"/>
<gene>
    <name evidence="6" type="ORF">GP475_03145</name>
</gene>
<proteinExistence type="inferred from homology"/>
<feature type="domain" description="LytR/CpsA/Psr regulator C-terminal" evidence="5">
    <location>
        <begin position="404"/>
        <end position="488"/>
    </location>
</feature>
<feature type="compositionally biased region" description="Polar residues" evidence="2">
    <location>
        <begin position="379"/>
        <end position="391"/>
    </location>
</feature>
<reference evidence="6 7" key="1">
    <citation type="submission" date="2019-12" db="EMBL/GenBank/DDBJ databases">
        <title>Corynebacterium sp. nov., isolated from feces of the Anser Albifrons in China.</title>
        <authorList>
            <person name="Liu Q."/>
        </authorList>
    </citation>
    <scope>NUCLEOTIDE SEQUENCE [LARGE SCALE GENOMIC DNA]</scope>
    <source>
        <strain evidence="6 7">4H37-19</strain>
    </source>
</reference>
<evidence type="ECO:0000256" key="2">
    <source>
        <dbReference type="SAM" id="MobiDB-lite"/>
    </source>
</evidence>
<name>A0A7H0SMI1_9CORY</name>
<evidence type="ECO:0000313" key="6">
    <source>
        <dbReference type="EMBL" id="QNQ89756.1"/>
    </source>
</evidence>
<dbReference type="EMBL" id="CP046884">
    <property type="protein sequence ID" value="QNQ89756.1"/>
    <property type="molecule type" value="Genomic_DNA"/>
</dbReference>
<dbReference type="InterPro" id="IPR004474">
    <property type="entry name" value="LytR_CpsA_psr"/>
</dbReference>
<keyword evidence="7" id="KW-1185">Reference proteome</keyword>
<keyword evidence="3" id="KW-0472">Membrane</keyword>
<dbReference type="InterPro" id="IPR027381">
    <property type="entry name" value="LytR/CpsA/Psr_C"/>
</dbReference>
<protein>
    <submittedName>
        <fullName evidence="6">LytR family transcriptional regulator</fullName>
    </submittedName>
</protein>
<dbReference type="AlphaFoldDB" id="A0A7H0SMI1"/>
<sequence>MNEPQRPIRNIKAAPSAATSLTQAGPKPLKVVLAVLAVCVLLISGVGWYAVGRVGNDVANAGNLALGGGKGSRGHAADGATDILLVGSDSRTDAQGNQLTPEEIDMLHAGDEEADNTDTMMVIRVPNDGSSATAVSIPRDTYIKDGENGNMKINGVYAAHKASEAEHLRAEAAQGGQHLSDAEIEERSKVAGRKALIQAVANLTGVEVDHYAEVGLVGFVLLTDAVGGVDVCLNAPVNDEFSGANFPAGQQTLNGPQALAFVRQRHGLPRGDLDRIVRQQAYMASLVNKVLAAGTLTNPSKLSDMGQAVQRSVVLDDGWDIISFATQLQDLAGGNVVFNTIPVTSLDGVGDYGESIVTVNVDEVHRFMKNLLGDKNDPNNDNTESSSTTAQPAEKFSDAVKTSQVHVLNAGSTPGLAGAIAKVLKDDGLKVVETGNSRPGVYSTSQILVAPGSEDAGHELANALGGLEVKENSSLEPGTIIVVAHNDYHGPHGDLQESAAEEKSVVGQPGSDMGELPESPKIDAGGNGPRCVN</sequence>
<dbReference type="Gene3D" id="3.40.630.190">
    <property type="entry name" value="LCP protein"/>
    <property type="match status" value="1"/>
</dbReference>
<dbReference type="RefSeq" id="WP_187975208.1">
    <property type="nucleotide sequence ID" value="NZ_CP046884.1"/>
</dbReference>
<evidence type="ECO:0000313" key="7">
    <source>
        <dbReference type="Proteomes" id="UP000516320"/>
    </source>
</evidence>
<keyword evidence="3" id="KW-1133">Transmembrane helix</keyword>
<keyword evidence="3" id="KW-0812">Transmembrane</keyword>
<dbReference type="PANTHER" id="PTHR33392:SF6">
    <property type="entry name" value="POLYISOPRENYL-TEICHOIC ACID--PEPTIDOGLYCAN TEICHOIC ACID TRANSFERASE TAGU"/>
    <property type="match status" value="1"/>
</dbReference>
<feature type="compositionally biased region" description="Basic and acidic residues" evidence="2">
    <location>
        <begin position="491"/>
        <end position="504"/>
    </location>
</feature>
<feature type="domain" description="Cell envelope-related transcriptional attenuator" evidence="4">
    <location>
        <begin position="116"/>
        <end position="290"/>
    </location>
</feature>
<evidence type="ECO:0000256" key="1">
    <source>
        <dbReference type="ARBA" id="ARBA00006068"/>
    </source>
</evidence>
<organism evidence="6 7">
    <name type="scientific">Corynebacterium poyangense</name>
    <dbReference type="NCBI Taxonomy" id="2684405"/>
    <lineage>
        <taxon>Bacteria</taxon>
        <taxon>Bacillati</taxon>
        <taxon>Actinomycetota</taxon>
        <taxon>Actinomycetes</taxon>
        <taxon>Mycobacteriales</taxon>
        <taxon>Corynebacteriaceae</taxon>
        <taxon>Corynebacterium</taxon>
    </lineage>
</organism>
<feature type="region of interest" description="Disordered" evidence="2">
    <location>
        <begin position="491"/>
        <end position="533"/>
    </location>
</feature>
<evidence type="ECO:0000259" key="4">
    <source>
        <dbReference type="Pfam" id="PF03816"/>
    </source>
</evidence>
<evidence type="ECO:0000259" key="5">
    <source>
        <dbReference type="Pfam" id="PF13399"/>
    </source>
</evidence>
<dbReference type="Proteomes" id="UP000516320">
    <property type="component" value="Chromosome"/>
</dbReference>
<comment type="similarity">
    <text evidence="1">Belongs to the LytR/CpsA/Psr (LCP) family.</text>
</comment>
<dbReference type="Pfam" id="PF03816">
    <property type="entry name" value="LytR_cpsA_psr"/>
    <property type="match status" value="1"/>
</dbReference>
<dbReference type="Gene3D" id="3.30.70.2390">
    <property type="match status" value="1"/>
</dbReference>
<evidence type="ECO:0000256" key="3">
    <source>
        <dbReference type="SAM" id="Phobius"/>
    </source>
</evidence>
<dbReference type="NCBIfam" id="TIGR00350">
    <property type="entry name" value="lytR_cpsA_psr"/>
    <property type="match status" value="1"/>
</dbReference>
<feature type="region of interest" description="Disordered" evidence="2">
    <location>
        <begin position="371"/>
        <end position="398"/>
    </location>
</feature>
<dbReference type="InterPro" id="IPR050922">
    <property type="entry name" value="LytR/CpsA/Psr_CW_biosynth"/>
</dbReference>
<dbReference type="PANTHER" id="PTHR33392">
    <property type="entry name" value="POLYISOPRENYL-TEICHOIC ACID--PEPTIDOGLYCAN TEICHOIC ACID TRANSFERASE TAGU"/>
    <property type="match status" value="1"/>
</dbReference>
<feature type="transmembrane region" description="Helical" evidence="3">
    <location>
        <begin position="31"/>
        <end position="51"/>
    </location>
</feature>
<dbReference type="Pfam" id="PF13399">
    <property type="entry name" value="LytR_C"/>
    <property type="match status" value="1"/>
</dbReference>